<dbReference type="EMBL" id="JASCZI010212559">
    <property type="protein sequence ID" value="MED6199781.1"/>
    <property type="molecule type" value="Genomic_DNA"/>
</dbReference>
<name>A0ABU6XR39_9FABA</name>
<proteinExistence type="predicted"/>
<protein>
    <submittedName>
        <fullName evidence="1">Uncharacterized protein</fullName>
    </submittedName>
</protein>
<sequence length="59" mass="6562">MAPRRLKFIDGLAVSNVNIETLKKDCIFADGLTVGKIERKEARGARNEEIEHSGQNLHA</sequence>
<evidence type="ECO:0000313" key="2">
    <source>
        <dbReference type="Proteomes" id="UP001341840"/>
    </source>
</evidence>
<comment type="caution">
    <text evidence="1">The sequence shown here is derived from an EMBL/GenBank/DDBJ whole genome shotgun (WGS) entry which is preliminary data.</text>
</comment>
<dbReference type="Proteomes" id="UP001341840">
    <property type="component" value="Unassembled WGS sequence"/>
</dbReference>
<organism evidence="1 2">
    <name type="scientific">Stylosanthes scabra</name>
    <dbReference type="NCBI Taxonomy" id="79078"/>
    <lineage>
        <taxon>Eukaryota</taxon>
        <taxon>Viridiplantae</taxon>
        <taxon>Streptophyta</taxon>
        <taxon>Embryophyta</taxon>
        <taxon>Tracheophyta</taxon>
        <taxon>Spermatophyta</taxon>
        <taxon>Magnoliopsida</taxon>
        <taxon>eudicotyledons</taxon>
        <taxon>Gunneridae</taxon>
        <taxon>Pentapetalae</taxon>
        <taxon>rosids</taxon>
        <taxon>fabids</taxon>
        <taxon>Fabales</taxon>
        <taxon>Fabaceae</taxon>
        <taxon>Papilionoideae</taxon>
        <taxon>50 kb inversion clade</taxon>
        <taxon>dalbergioids sensu lato</taxon>
        <taxon>Dalbergieae</taxon>
        <taxon>Pterocarpus clade</taxon>
        <taxon>Stylosanthes</taxon>
    </lineage>
</organism>
<evidence type="ECO:0000313" key="1">
    <source>
        <dbReference type="EMBL" id="MED6199781.1"/>
    </source>
</evidence>
<accession>A0ABU6XR39</accession>
<gene>
    <name evidence="1" type="ORF">PIB30_079091</name>
</gene>
<keyword evidence="2" id="KW-1185">Reference proteome</keyword>
<reference evidence="1 2" key="1">
    <citation type="journal article" date="2023" name="Plants (Basel)">
        <title>Bridging the Gap: Combining Genomics and Transcriptomics Approaches to Understand Stylosanthes scabra, an Orphan Legume from the Brazilian Caatinga.</title>
        <authorList>
            <person name="Ferreira-Neto J.R.C."/>
            <person name="da Silva M.D."/>
            <person name="Binneck E."/>
            <person name="de Melo N.F."/>
            <person name="da Silva R.H."/>
            <person name="de Melo A.L.T.M."/>
            <person name="Pandolfi V."/>
            <person name="Bustamante F.O."/>
            <person name="Brasileiro-Vidal A.C."/>
            <person name="Benko-Iseppon A.M."/>
        </authorList>
    </citation>
    <scope>NUCLEOTIDE SEQUENCE [LARGE SCALE GENOMIC DNA]</scope>
    <source>
        <tissue evidence="1">Leaves</tissue>
    </source>
</reference>